<dbReference type="Pfam" id="PF00059">
    <property type="entry name" value="Lectin_C"/>
    <property type="match status" value="1"/>
</dbReference>
<name>A0A0A7RPX3_LITLI</name>
<protein>
    <submittedName>
        <fullName evidence="5">C-type lectin</fullName>
    </submittedName>
</protein>
<keyword evidence="1" id="KW-1015">Disulfide bond</keyword>
<evidence type="ECO:0000259" key="4">
    <source>
        <dbReference type="PROSITE" id="PS50041"/>
    </source>
</evidence>
<feature type="chain" id="PRO_5002033466" evidence="3">
    <location>
        <begin position="23"/>
        <end position="323"/>
    </location>
</feature>
<dbReference type="InterPro" id="IPR018378">
    <property type="entry name" value="C-type_lectin_CS"/>
</dbReference>
<reference evidence="5" key="1">
    <citation type="journal article" date="2015" name="Dev. Comp. Immunol.">
        <title>Lectin-like molecules in transcriptome of Littorina littorea hemocytes.</title>
        <authorList>
            <person name="Gorbushin A.M."/>
            <person name="Borisova E.A."/>
        </authorList>
    </citation>
    <scope>NUCLEOTIDE SEQUENCE</scope>
</reference>
<dbReference type="InterPro" id="IPR050801">
    <property type="entry name" value="Ca-Dep_Lectins_ImmuneDev"/>
</dbReference>
<sequence length="323" mass="35421">MAHRFFVEWLLITAVFFSTAQAMEVTTEPPRPTTGPTVMSTTETYMGPTTSAGCVTIEGDQLAAGESKTYASDWSCVTYRCEKSGDLFYLIGHCFERPRCVDPERRPGDCCRSCPNGENCRVPSGKVIPAGQDVMDGGVSCRCPKLDWNNYDHNQDPTKAECGADITPTAGPTSTPPPPRTTTPLSPSPTQTPACEAGWIESKGACYTFFNRSRSFADAEAVCADSMSSKLATTKTRKERNFVRDLAGTTIWIGGDKRNRTDYMWSDGTAVSGGFSAWKSGEPDGKPDSMPDVNCMIMNSRGKWLDFTCTERKKPFVCKYILQ</sequence>
<dbReference type="CDD" id="cd00037">
    <property type="entry name" value="CLECT"/>
    <property type="match status" value="1"/>
</dbReference>
<gene>
    <name evidence="5" type="primary">CTL-7</name>
</gene>
<dbReference type="EMBL" id="KM892470">
    <property type="protein sequence ID" value="AJA37884.1"/>
    <property type="molecule type" value="mRNA"/>
</dbReference>
<feature type="domain" description="C-type lectin" evidence="4">
    <location>
        <begin position="202"/>
        <end position="313"/>
    </location>
</feature>
<dbReference type="SUPFAM" id="SSF56436">
    <property type="entry name" value="C-type lectin-like"/>
    <property type="match status" value="1"/>
</dbReference>
<proteinExistence type="evidence at transcript level"/>
<dbReference type="AlphaFoldDB" id="A0A0A7RPX3"/>
<feature type="compositionally biased region" description="Low complexity" evidence="2">
    <location>
        <begin position="182"/>
        <end position="193"/>
    </location>
</feature>
<dbReference type="PANTHER" id="PTHR22801:SF63">
    <property type="entry name" value="C-TYPE LECTIN DOMAIN-CONTAINING PROTEIN"/>
    <property type="match status" value="1"/>
</dbReference>
<evidence type="ECO:0000313" key="5">
    <source>
        <dbReference type="EMBL" id="AJA37884.1"/>
    </source>
</evidence>
<evidence type="ECO:0000256" key="1">
    <source>
        <dbReference type="ARBA" id="ARBA00023157"/>
    </source>
</evidence>
<dbReference type="Gene3D" id="3.10.100.10">
    <property type="entry name" value="Mannose-Binding Protein A, subunit A"/>
    <property type="match status" value="1"/>
</dbReference>
<dbReference type="PROSITE" id="PS00615">
    <property type="entry name" value="C_TYPE_LECTIN_1"/>
    <property type="match status" value="1"/>
</dbReference>
<accession>A0A0A7RPX3</accession>
<dbReference type="PANTHER" id="PTHR22801">
    <property type="entry name" value="LITHOSTATHINE"/>
    <property type="match status" value="1"/>
</dbReference>
<feature type="region of interest" description="Disordered" evidence="2">
    <location>
        <begin position="159"/>
        <end position="193"/>
    </location>
</feature>
<dbReference type="InterPro" id="IPR016186">
    <property type="entry name" value="C-type_lectin-like/link_sf"/>
</dbReference>
<dbReference type="InterPro" id="IPR016187">
    <property type="entry name" value="CTDL_fold"/>
</dbReference>
<dbReference type="SMART" id="SM00034">
    <property type="entry name" value="CLECT"/>
    <property type="match status" value="1"/>
</dbReference>
<organism evidence="5">
    <name type="scientific">Littorina littorea</name>
    <name type="common">Common periwinkle</name>
    <dbReference type="NCBI Taxonomy" id="31216"/>
    <lineage>
        <taxon>Eukaryota</taxon>
        <taxon>Metazoa</taxon>
        <taxon>Spiralia</taxon>
        <taxon>Lophotrochozoa</taxon>
        <taxon>Mollusca</taxon>
        <taxon>Gastropoda</taxon>
        <taxon>Caenogastropoda</taxon>
        <taxon>Littorinimorpha</taxon>
        <taxon>Littorinoidea</taxon>
        <taxon>Littorinidae</taxon>
        <taxon>Littorina</taxon>
    </lineage>
</organism>
<keyword evidence="3" id="KW-0732">Signal</keyword>
<dbReference type="GO" id="GO:0030246">
    <property type="term" value="F:carbohydrate binding"/>
    <property type="evidence" value="ECO:0007669"/>
    <property type="project" value="UniProtKB-KW"/>
</dbReference>
<keyword evidence="5" id="KW-0430">Lectin</keyword>
<dbReference type="InterPro" id="IPR001304">
    <property type="entry name" value="C-type_lectin-like"/>
</dbReference>
<dbReference type="PROSITE" id="PS50041">
    <property type="entry name" value="C_TYPE_LECTIN_2"/>
    <property type="match status" value="1"/>
</dbReference>
<evidence type="ECO:0000256" key="3">
    <source>
        <dbReference type="SAM" id="SignalP"/>
    </source>
</evidence>
<evidence type="ECO:0000256" key="2">
    <source>
        <dbReference type="SAM" id="MobiDB-lite"/>
    </source>
</evidence>
<feature type="signal peptide" evidence="3">
    <location>
        <begin position="1"/>
        <end position="22"/>
    </location>
</feature>